<dbReference type="GO" id="GO:0005524">
    <property type="term" value="F:ATP binding"/>
    <property type="evidence" value="ECO:0007669"/>
    <property type="project" value="UniProtKB-KW"/>
</dbReference>
<dbReference type="KEGG" id="mtuy:H3143_02255"/>
<dbReference type="NCBIfam" id="TIGR00348">
    <property type="entry name" value="hsdR"/>
    <property type="match status" value="1"/>
</dbReference>
<evidence type="ECO:0000256" key="9">
    <source>
        <dbReference type="ARBA" id="ARBA00022840"/>
    </source>
</evidence>
<evidence type="ECO:0000256" key="2">
    <source>
        <dbReference type="ARBA" id="ARBA00008598"/>
    </source>
</evidence>
<keyword evidence="4" id="KW-0540">Nuclease</keyword>
<dbReference type="SUPFAM" id="SSF52540">
    <property type="entry name" value="P-loop containing nucleoside triphosphate hydrolases"/>
    <property type="match status" value="2"/>
</dbReference>
<evidence type="ECO:0000256" key="8">
    <source>
        <dbReference type="ARBA" id="ARBA00022801"/>
    </source>
</evidence>
<dbReference type="Gene3D" id="1.20.58.2040">
    <property type="match status" value="1"/>
</dbReference>
<dbReference type="SMART" id="SM00487">
    <property type="entry name" value="DEXDc"/>
    <property type="match status" value="1"/>
</dbReference>
<evidence type="ECO:0000256" key="3">
    <source>
        <dbReference type="ARBA" id="ARBA00011296"/>
    </source>
</evidence>
<organism evidence="13 14">
    <name type="scientific">Mycoplasma tullyi</name>
    <dbReference type="NCBI Taxonomy" id="1612150"/>
    <lineage>
        <taxon>Bacteria</taxon>
        <taxon>Bacillati</taxon>
        <taxon>Mycoplasmatota</taxon>
        <taxon>Mollicutes</taxon>
        <taxon>Mycoplasmataceae</taxon>
        <taxon>Mycoplasma</taxon>
    </lineage>
</organism>
<dbReference type="Pfam" id="PF18766">
    <property type="entry name" value="SWI2_SNF2"/>
    <property type="match status" value="1"/>
</dbReference>
<evidence type="ECO:0000256" key="1">
    <source>
        <dbReference type="ARBA" id="ARBA00000851"/>
    </source>
</evidence>
<proteinExistence type="inferred from homology"/>
<dbReference type="GO" id="GO:0003677">
    <property type="term" value="F:DNA binding"/>
    <property type="evidence" value="ECO:0007669"/>
    <property type="project" value="UniProtKB-KW"/>
</dbReference>
<dbReference type="GO" id="GO:0009035">
    <property type="term" value="F:type I site-specific deoxyribonuclease activity"/>
    <property type="evidence" value="ECO:0007669"/>
    <property type="project" value="UniProtKB-EC"/>
</dbReference>
<dbReference type="InterPro" id="IPR022625">
    <property type="entry name" value="TypeI_RM_Rsu_C"/>
</dbReference>
<dbReference type="InterPro" id="IPR040980">
    <property type="entry name" value="SWI2_SNF2"/>
</dbReference>
<accession>A0A7D7U581</accession>
<keyword evidence="7 13" id="KW-0255">Endonuclease</keyword>
<comment type="catalytic activity">
    <reaction evidence="1 11">
        <text>Endonucleolytic cleavage of DNA to give random double-stranded fragments with terminal 5'-phosphates, ATP is simultaneously hydrolyzed.</text>
        <dbReference type="EC" id="3.1.21.3"/>
    </reaction>
</comment>
<dbReference type="Gene3D" id="3.40.50.300">
    <property type="entry name" value="P-loop containing nucleotide triphosphate hydrolases"/>
    <property type="match status" value="2"/>
</dbReference>
<dbReference type="EMBL" id="CP059674">
    <property type="protein sequence ID" value="QMT98308.1"/>
    <property type="molecule type" value="Genomic_DNA"/>
</dbReference>
<evidence type="ECO:0000256" key="6">
    <source>
        <dbReference type="ARBA" id="ARBA00022747"/>
    </source>
</evidence>
<evidence type="ECO:0000256" key="10">
    <source>
        <dbReference type="ARBA" id="ARBA00023125"/>
    </source>
</evidence>
<evidence type="ECO:0000256" key="4">
    <source>
        <dbReference type="ARBA" id="ARBA00022722"/>
    </source>
</evidence>
<sequence>MDIKHILEQEDLVIATKRPEKKLHPEVRSEEEIEVFLINNLKNLGYEYAENIKNLDALKINLRERMNELNKDDLQKRPRPDGNWELSDREWQIFCDEYLLNKKHRSIEKTRLLQEPGAHRYTLTRDGDKIEVNLKIIDKDNWAKNTLQVINQFNVITEDGIKNRYDVTILVNGLPLCHIELKRRGWKLEDAFNQIKRYWDVSLQETDGLFDYVQLFVISNWTDTRYYSNTVRDNNWRKNTDTKRNKEYHSYKQTSHWADLENEKIDDLEGFTNTFLTKNVLINVLTKYCVFNSNEELLVMRPYQIAAVEKIMSKVECAINNTDYLGKDQSRGYVWHTTGSGKTLTSFKTAQLISSIYKFHKVYKVVFVVDRMDLNHQTQREYNKFQEGAASNASSVRTLDKLFKNQDKSEKIIVTTIQKLTRLINSYNSPKRKDYDETLDNEKLHGEELRHKIIVFIFDECHRSQFGKMHSAISKYFKKSMMFGFTGTPIFEKNSNISLDGHKLTTAHLFGNRQEPLHIYTIEHAWKDDKVLKLKHHTVGKFVKSDEIRDGDKKTTPLIDVRPVFEGYEKIKDITTYILDNFDKYTLRLKNSNYYDTRWKLVEKYGYEQFESYRSQLPGFNSMLAASSIDAAKLYYSYFKESQKECDVKNKLNVAIVYNYANKEMGSDDEVDKNLVAYDSHANTDLGDENPEELDHNMKSDDKEFLENAIKDYNKLFDTSYEIHDLKSYYNDVSRRTKNGSIDILIVVNMMLTGFDAPQLNTIWIDKNLKDHGLIQAFSRVNRVFDKTKPYGNVVCFRNIKKAAREAFALFRVKETDNYLELKGFDAYYYGDEITEGYKVIVEKLRDKFPFDSLRDIKLKEEKKDFMKTFNKWLRAHRFLYAFDEFKDDKVILEQAEIDDYKGYYLSFKEQLNEFIKLEDISDAVTYKIDDFDINYEAELFKAHDYDLDHIDNLIYSEIKNKTKGVIKEKDKSEFAKYLWDQIKKPTYSSSFLRTRKELIESFIMYANFDPDLIKQSSDVGDQFIRYVKQTIDDRLEKIAKKYEMEIKKLTDYFNGCIKDDEPPRRGRGFSSLFVSGSPWAPLPKLRDEYNKKRELEDKAFNELTDLFIETNLSN</sequence>
<dbReference type="InterPro" id="IPR051268">
    <property type="entry name" value="Type-I_R_enzyme_R_subunit"/>
</dbReference>
<dbReference type="Pfam" id="PF12008">
    <property type="entry name" value="EcoR124_C"/>
    <property type="match status" value="1"/>
</dbReference>
<dbReference type="RefSeq" id="WP_182078595.1">
    <property type="nucleotide sequence ID" value="NZ_CP059674.1"/>
</dbReference>
<keyword evidence="8 11" id="KW-0378">Hydrolase</keyword>
<dbReference type="Pfam" id="PF22679">
    <property type="entry name" value="T1R_D3-like"/>
    <property type="match status" value="1"/>
</dbReference>
<dbReference type="InterPro" id="IPR014001">
    <property type="entry name" value="Helicase_ATP-bd"/>
</dbReference>
<evidence type="ECO:0000313" key="13">
    <source>
        <dbReference type="EMBL" id="QMT98308.1"/>
    </source>
</evidence>
<dbReference type="PANTHER" id="PTHR30195:SF16">
    <property type="entry name" value="TYPE I RESTRICTION ENZYME ENDONUCLEASE SUBUNIT"/>
    <property type="match status" value="1"/>
</dbReference>
<dbReference type="CDD" id="cd22332">
    <property type="entry name" value="HsdR_N"/>
    <property type="match status" value="1"/>
</dbReference>
<dbReference type="GO" id="GO:0009307">
    <property type="term" value="P:DNA restriction-modification system"/>
    <property type="evidence" value="ECO:0007669"/>
    <property type="project" value="UniProtKB-KW"/>
</dbReference>
<comment type="similarity">
    <text evidence="2 11">Belongs to the HsdR family.</text>
</comment>
<feature type="domain" description="Helicase ATP-binding" evidence="12">
    <location>
        <begin position="323"/>
        <end position="507"/>
    </location>
</feature>
<dbReference type="AlphaFoldDB" id="A0A7D7U581"/>
<evidence type="ECO:0000256" key="7">
    <source>
        <dbReference type="ARBA" id="ARBA00022759"/>
    </source>
</evidence>
<keyword evidence="5 11" id="KW-0547">Nucleotide-binding</keyword>
<keyword evidence="9 11" id="KW-0067">ATP-binding</keyword>
<keyword evidence="14" id="KW-1185">Reference proteome</keyword>
<dbReference type="REBASE" id="436100">
    <property type="entry name" value="Mte97TORF2250P"/>
</dbReference>
<reference evidence="13 14" key="1">
    <citation type="journal article" date="2017" name="Int. J. Syst. Evol. Microbiol.">
        <title>Mycoplasma tullyi sp. nov., isolated from penguins of the genus Spheniscus.</title>
        <authorList>
            <person name="Yavari C.A."/>
            <person name="Ramirez A.S."/>
            <person name="Nicholas R.A.J."/>
            <person name="Radford A.D."/>
            <person name="Darby A.C."/>
            <person name="Bradbury J.M."/>
        </authorList>
    </citation>
    <scope>NUCLEOTIDE SEQUENCE [LARGE SCALE GENOMIC DNA]</scope>
    <source>
        <strain evidence="13 14">56A97T</strain>
    </source>
</reference>
<evidence type="ECO:0000259" key="12">
    <source>
        <dbReference type="PROSITE" id="PS51192"/>
    </source>
</evidence>
<dbReference type="CDD" id="cd18800">
    <property type="entry name" value="SF2_C_EcoR124I-like"/>
    <property type="match status" value="1"/>
</dbReference>
<dbReference type="PANTHER" id="PTHR30195">
    <property type="entry name" value="TYPE I SITE-SPECIFIC DEOXYRIBONUCLEASE PROTEIN SUBUNIT M AND R"/>
    <property type="match status" value="1"/>
</dbReference>
<comment type="function">
    <text evidence="11">Subunit R is required for both nuclease and ATPase activities, but not for modification.</text>
</comment>
<dbReference type="InterPro" id="IPR055180">
    <property type="entry name" value="HsdR_RecA-like_helicase_dom_2"/>
</dbReference>
<comment type="subunit">
    <text evidence="3 11">The type I restriction/modification system is composed of three polypeptides R, M and S.</text>
</comment>
<dbReference type="PROSITE" id="PS51192">
    <property type="entry name" value="HELICASE_ATP_BIND_1"/>
    <property type="match status" value="1"/>
</dbReference>
<evidence type="ECO:0000313" key="14">
    <source>
        <dbReference type="Proteomes" id="UP000514704"/>
    </source>
</evidence>
<dbReference type="InterPro" id="IPR007409">
    <property type="entry name" value="Restrct_endonuc_type1_HsdR_N"/>
</dbReference>
<name>A0A7D7U581_9MOLU</name>
<dbReference type="InterPro" id="IPR004473">
    <property type="entry name" value="Restrct_endonuc_typeI_HsdR"/>
</dbReference>
<dbReference type="Gene3D" id="3.90.1570.50">
    <property type="match status" value="1"/>
</dbReference>
<dbReference type="Proteomes" id="UP000514704">
    <property type="component" value="Chromosome"/>
</dbReference>
<evidence type="ECO:0000256" key="11">
    <source>
        <dbReference type="RuleBase" id="RU364115"/>
    </source>
</evidence>
<protein>
    <recommendedName>
        <fullName evidence="11">Type I restriction enzyme endonuclease subunit</fullName>
        <shortName evidence="11">R protein</shortName>
        <ecNumber evidence="11">3.1.21.3</ecNumber>
    </recommendedName>
</protein>
<gene>
    <name evidence="13" type="ORF">H3143_02255</name>
</gene>
<keyword evidence="6 11" id="KW-0680">Restriction system</keyword>
<dbReference type="Pfam" id="PF04313">
    <property type="entry name" value="HSDR_N"/>
    <property type="match status" value="1"/>
</dbReference>
<dbReference type="EC" id="3.1.21.3" evidence="11"/>
<dbReference type="InterPro" id="IPR027417">
    <property type="entry name" value="P-loop_NTPase"/>
</dbReference>
<evidence type="ECO:0000256" key="5">
    <source>
        <dbReference type="ARBA" id="ARBA00022741"/>
    </source>
</evidence>
<keyword evidence="10 11" id="KW-0238">DNA-binding</keyword>